<dbReference type="Pfam" id="PF01610">
    <property type="entry name" value="DDE_Tnp_ISL3"/>
    <property type="match status" value="1"/>
</dbReference>
<dbReference type="InterPro" id="IPR002560">
    <property type="entry name" value="Transposase_DDE"/>
</dbReference>
<dbReference type="RefSeq" id="WP_156684913.1">
    <property type="nucleotide sequence ID" value="NZ_CACRUA010000058.1"/>
</dbReference>
<protein>
    <submittedName>
        <fullName evidence="4">Transposase</fullName>
    </submittedName>
</protein>
<gene>
    <name evidence="4" type="ORF">CSLFYP84_03924</name>
</gene>
<evidence type="ECO:0000259" key="2">
    <source>
        <dbReference type="Pfam" id="PF13542"/>
    </source>
</evidence>
<name>A0A6N3HJE3_CLOSY</name>
<organism evidence="4">
    <name type="scientific">Clostridium symbiosum</name>
    <name type="common">Bacteroides symbiosus</name>
    <dbReference type="NCBI Taxonomy" id="1512"/>
    <lineage>
        <taxon>Bacteria</taxon>
        <taxon>Bacillati</taxon>
        <taxon>Bacillota</taxon>
        <taxon>Clostridia</taxon>
        <taxon>Lachnospirales</taxon>
        <taxon>Lachnospiraceae</taxon>
        <taxon>Otoolea</taxon>
    </lineage>
</organism>
<dbReference type="Pfam" id="PF14690">
    <property type="entry name" value="Zn_ribbon_ISL3"/>
    <property type="match status" value="1"/>
</dbReference>
<feature type="domain" description="Transposase IS204/IS1001/IS1096/IS1165 zinc-finger" evidence="3">
    <location>
        <begin position="38"/>
        <end position="82"/>
    </location>
</feature>
<evidence type="ECO:0000313" key="4">
    <source>
        <dbReference type="EMBL" id="VYU76955.1"/>
    </source>
</evidence>
<dbReference type="NCBIfam" id="NF033550">
    <property type="entry name" value="transpos_ISL3"/>
    <property type="match status" value="1"/>
</dbReference>
<dbReference type="EMBL" id="CACRUA010000058">
    <property type="protein sequence ID" value="VYU76955.1"/>
    <property type="molecule type" value="Genomic_DNA"/>
</dbReference>
<evidence type="ECO:0000259" key="3">
    <source>
        <dbReference type="Pfam" id="PF14690"/>
    </source>
</evidence>
<reference evidence="4" key="1">
    <citation type="submission" date="2019-11" db="EMBL/GenBank/DDBJ databases">
        <authorList>
            <person name="Feng L."/>
        </authorList>
    </citation>
    <scope>NUCLEOTIDE SEQUENCE</scope>
    <source>
        <strain evidence="4">CsymbiosumLFYP84</strain>
    </source>
</reference>
<sequence>MYPNYTKAFLNLEGVSIKKVVQADSFIKIFIQSQPVEQTCPCCGAKTKRIHDYRLQEVQDIPLLGKQVILLLRKRRYLCPYCRKRFTQPYSFLPSYHRRTRRLAFYIVSLLRQTFSLKQIAELTGVSVQTVCRLLDTICYPPPDQLPQALSIDEFKGNASTGKYQCILVDPKKRRILDILPDRTQSHLADYWRNIPRKERLKVKFFVCDMWRPYTELAQTFFPNATIIVDKYHFIRQVTWAIENVRKRLQRSMPVSLRKYYKRSRKLILTRYKKLKDENKQACDLMLHYSEELRLAHRMKEWFYDICQMEAYRQQQREFDDWIANAQSCGIKEFEACAKTYRAWRKEILNAFKYGLTNGPTEGFNNKIKVLKRSSYGIRNFKRFRTRILHCTS</sequence>
<dbReference type="Pfam" id="PF13542">
    <property type="entry name" value="HTH_Tnp_ISL3"/>
    <property type="match status" value="1"/>
</dbReference>
<dbReference type="InterPro" id="IPR032877">
    <property type="entry name" value="Transposase_HTH"/>
</dbReference>
<proteinExistence type="predicted"/>
<feature type="domain" description="Transposase IS204/IS1001/IS1096/IS1165 helix-turn-helix" evidence="2">
    <location>
        <begin position="89"/>
        <end position="137"/>
    </location>
</feature>
<dbReference type="PANTHER" id="PTHR33498">
    <property type="entry name" value="TRANSPOSASE FOR INSERTION SEQUENCE ELEMENT IS1557"/>
    <property type="match status" value="1"/>
</dbReference>
<dbReference type="InterPro" id="IPR029261">
    <property type="entry name" value="Transposase_Znf"/>
</dbReference>
<accession>A0A6N3HJE3</accession>
<dbReference type="AlphaFoldDB" id="A0A6N3HJE3"/>
<dbReference type="PANTHER" id="PTHR33498:SF1">
    <property type="entry name" value="TRANSPOSASE FOR INSERTION SEQUENCE ELEMENT IS1557"/>
    <property type="match status" value="1"/>
</dbReference>
<evidence type="ECO:0000259" key="1">
    <source>
        <dbReference type="Pfam" id="PF01610"/>
    </source>
</evidence>
<feature type="domain" description="Transposase IS204/IS1001/IS1096/IS1165 DDE" evidence="1">
    <location>
        <begin position="150"/>
        <end position="388"/>
    </location>
</feature>
<dbReference type="InterPro" id="IPR047951">
    <property type="entry name" value="Transpos_ISL3"/>
</dbReference>